<reference evidence="2" key="1">
    <citation type="journal article" date="2020" name="Stud. Mycol.">
        <title>101 Dothideomycetes genomes: a test case for predicting lifestyles and emergence of pathogens.</title>
        <authorList>
            <person name="Haridas S."/>
            <person name="Albert R."/>
            <person name="Binder M."/>
            <person name="Bloem J."/>
            <person name="Labutti K."/>
            <person name="Salamov A."/>
            <person name="Andreopoulos B."/>
            <person name="Baker S."/>
            <person name="Barry K."/>
            <person name="Bills G."/>
            <person name="Bluhm B."/>
            <person name="Cannon C."/>
            <person name="Castanera R."/>
            <person name="Culley D."/>
            <person name="Daum C."/>
            <person name="Ezra D."/>
            <person name="Gonzalez J."/>
            <person name="Henrissat B."/>
            <person name="Kuo A."/>
            <person name="Liang C."/>
            <person name="Lipzen A."/>
            <person name="Lutzoni F."/>
            <person name="Magnuson J."/>
            <person name="Mondo S."/>
            <person name="Nolan M."/>
            <person name="Ohm R."/>
            <person name="Pangilinan J."/>
            <person name="Park H.-J."/>
            <person name="Ramirez L."/>
            <person name="Alfaro M."/>
            <person name="Sun H."/>
            <person name="Tritt A."/>
            <person name="Yoshinaga Y."/>
            <person name="Zwiers L.-H."/>
            <person name="Turgeon B."/>
            <person name="Goodwin S."/>
            <person name="Spatafora J."/>
            <person name="Crous P."/>
            <person name="Grigoriev I."/>
        </authorList>
    </citation>
    <scope>NUCLEOTIDE SEQUENCE</scope>
    <source>
        <strain evidence="2">CBS 123094</strain>
    </source>
</reference>
<proteinExistence type="predicted"/>
<sequence>MHFHPIHPIQPTIQPSIQPSIIQPHSAIPNRQTDNGGGGSNTLPPHSHPSTHPSIHAARPKYKKTPKNAFQPQRPYPIPAQNGATDTRTQRGRNKPSGAPGGTQIARNQAQTTDNRATWRPGHRAQPEGSAGAATETLRDEATSNRALEIQVLAQNPRVPLGKGGGNMG</sequence>
<feature type="compositionally biased region" description="Low complexity" evidence="1">
    <location>
        <begin position="44"/>
        <end position="56"/>
    </location>
</feature>
<evidence type="ECO:0000313" key="3">
    <source>
        <dbReference type="Proteomes" id="UP000799779"/>
    </source>
</evidence>
<name>A0A6A5WGN5_9PLEO</name>
<evidence type="ECO:0000313" key="2">
    <source>
        <dbReference type="EMBL" id="KAF1999959.1"/>
    </source>
</evidence>
<accession>A0A6A5WGN5</accession>
<keyword evidence="3" id="KW-1185">Reference proteome</keyword>
<evidence type="ECO:0000256" key="1">
    <source>
        <dbReference type="SAM" id="MobiDB-lite"/>
    </source>
</evidence>
<dbReference type="AlphaFoldDB" id="A0A6A5WGN5"/>
<dbReference type="Proteomes" id="UP000799779">
    <property type="component" value="Unassembled WGS sequence"/>
</dbReference>
<gene>
    <name evidence="2" type="ORF">P154DRAFT_212206</name>
</gene>
<feature type="region of interest" description="Disordered" evidence="1">
    <location>
        <begin position="26"/>
        <end position="140"/>
    </location>
</feature>
<protein>
    <submittedName>
        <fullName evidence="2">Uncharacterized protein</fullName>
    </submittedName>
</protein>
<dbReference type="EMBL" id="ML977592">
    <property type="protein sequence ID" value="KAF1999959.1"/>
    <property type="molecule type" value="Genomic_DNA"/>
</dbReference>
<feature type="compositionally biased region" description="Polar residues" evidence="1">
    <location>
        <begin position="105"/>
        <end position="116"/>
    </location>
</feature>
<organism evidence="2 3">
    <name type="scientific">Amniculicola lignicola CBS 123094</name>
    <dbReference type="NCBI Taxonomy" id="1392246"/>
    <lineage>
        <taxon>Eukaryota</taxon>
        <taxon>Fungi</taxon>
        <taxon>Dikarya</taxon>
        <taxon>Ascomycota</taxon>
        <taxon>Pezizomycotina</taxon>
        <taxon>Dothideomycetes</taxon>
        <taxon>Pleosporomycetidae</taxon>
        <taxon>Pleosporales</taxon>
        <taxon>Amniculicolaceae</taxon>
        <taxon>Amniculicola</taxon>
    </lineage>
</organism>